<sequence>MTNTLRTALALVSIAVFAACNQEPVVKVPDAPGELSRKLIDLHFQYLNDHNLTDLVNQYADKAKITTTDWDGESYGRPGADQMFHQVFAVSPDAKYLVDNVINNDSTMIVEYDVIGLHDKLNSPIRYDLRNCSIFKIKNDKIISEATYSNSRLYHAK</sequence>
<keyword evidence="4" id="KW-1185">Reference proteome</keyword>
<dbReference type="RefSeq" id="WP_117393109.1">
    <property type="nucleotide sequence ID" value="NZ_QWDC01000003.1"/>
</dbReference>
<evidence type="ECO:0000256" key="1">
    <source>
        <dbReference type="SAM" id="SignalP"/>
    </source>
</evidence>
<dbReference type="SUPFAM" id="SSF54427">
    <property type="entry name" value="NTF2-like"/>
    <property type="match status" value="1"/>
</dbReference>
<evidence type="ECO:0000259" key="2">
    <source>
        <dbReference type="Pfam" id="PF12680"/>
    </source>
</evidence>
<dbReference type="PROSITE" id="PS51257">
    <property type="entry name" value="PROKAR_LIPOPROTEIN"/>
    <property type="match status" value="1"/>
</dbReference>
<accession>A0A372NQK2</accession>
<gene>
    <name evidence="3" type="ORF">D0C36_18325</name>
</gene>
<dbReference type="EMBL" id="QWDC01000003">
    <property type="protein sequence ID" value="RFZ90907.1"/>
    <property type="molecule type" value="Genomic_DNA"/>
</dbReference>
<evidence type="ECO:0000313" key="4">
    <source>
        <dbReference type="Proteomes" id="UP000264217"/>
    </source>
</evidence>
<dbReference type="Gene3D" id="3.10.450.50">
    <property type="match status" value="1"/>
</dbReference>
<organism evidence="3 4">
    <name type="scientific">Mucilaginibacter conchicola</name>
    <dbReference type="NCBI Taxonomy" id="2303333"/>
    <lineage>
        <taxon>Bacteria</taxon>
        <taxon>Pseudomonadati</taxon>
        <taxon>Bacteroidota</taxon>
        <taxon>Sphingobacteriia</taxon>
        <taxon>Sphingobacteriales</taxon>
        <taxon>Sphingobacteriaceae</taxon>
        <taxon>Mucilaginibacter</taxon>
    </lineage>
</organism>
<dbReference type="Proteomes" id="UP000264217">
    <property type="component" value="Unassembled WGS sequence"/>
</dbReference>
<comment type="caution">
    <text evidence="3">The sequence shown here is derived from an EMBL/GenBank/DDBJ whole genome shotgun (WGS) entry which is preliminary data.</text>
</comment>
<dbReference type="OrthoDB" id="794115at2"/>
<dbReference type="Pfam" id="PF12680">
    <property type="entry name" value="SnoaL_2"/>
    <property type="match status" value="1"/>
</dbReference>
<evidence type="ECO:0000313" key="3">
    <source>
        <dbReference type="EMBL" id="RFZ90907.1"/>
    </source>
</evidence>
<dbReference type="InterPro" id="IPR032710">
    <property type="entry name" value="NTF2-like_dom_sf"/>
</dbReference>
<keyword evidence="1" id="KW-0732">Signal</keyword>
<dbReference type="AlphaFoldDB" id="A0A372NQK2"/>
<feature type="domain" description="SnoaL-like" evidence="2">
    <location>
        <begin position="43"/>
        <end position="143"/>
    </location>
</feature>
<feature type="chain" id="PRO_5016886717" evidence="1">
    <location>
        <begin position="19"/>
        <end position="157"/>
    </location>
</feature>
<name>A0A372NQK2_9SPHI</name>
<reference evidence="3 4" key="1">
    <citation type="submission" date="2018-08" db="EMBL/GenBank/DDBJ databases">
        <title>Mucilaginibacter sp. MYSH2.</title>
        <authorList>
            <person name="Seo T."/>
        </authorList>
    </citation>
    <scope>NUCLEOTIDE SEQUENCE [LARGE SCALE GENOMIC DNA]</scope>
    <source>
        <strain evidence="3 4">MYSH2</strain>
    </source>
</reference>
<dbReference type="InterPro" id="IPR037401">
    <property type="entry name" value="SnoaL-like"/>
</dbReference>
<protein>
    <submittedName>
        <fullName evidence="3">Nuclear transport factor 2 family protein</fullName>
    </submittedName>
</protein>
<feature type="signal peptide" evidence="1">
    <location>
        <begin position="1"/>
        <end position="18"/>
    </location>
</feature>
<proteinExistence type="predicted"/>